<feature type="region of interest" description="Disordered" evidence="2">
    <location>
        <begin position="151"/>
        <end position="175"/>
    </location>
</feature>
<dbReference type="InterPro" id="IPR023795">
    <property type="entry name" value="Serpin_CS"/>
</dbReference>
<dbReference type="Pfam" id="PF00079">
    <property type="entry name" value="Serpin"/>
    <property type="match status" value="3"/>
</dbReference>
<proteinExistence type="inferred from homology"/>
<accession>A0A8K1GGQ3</accession>
<dbReference type="Gene3D" id="3.30.497.10">
    <property type="entry name" value="Antithrombin, subunit I, domain 2"/>
    <property type="match status" value="3"/>
</dbReference>
<evidence type="ECO:0000256" key="2">
    <source>
        <dbReference type="SAM" id="MobiDB-lite"/>
    </source>
</evidence>
<dbReference type="SUPFAM" id="SSF56574">
    <property type="entry name" value="Serpins"/>
    <property type="match status" value="3"/>
</dbReference>
<comment type="similarity">
    <text evidence="1">Belongs to the serpin family. Ov-serpin subfamily.</text>
</comment>
<keyword evidence="5" id="KW-1185">Reference proteome</keyword>
<protein>
    <recommendedName>
        <fullName evidence="3">Serpin domain-containing protein</fullName>
    </recommendedName>
</protein>
<dbReference type="GO" id="GO:0005615">
    <property type="term" value="C:extracellular space"/>
    <property type="evidence" value="ECO:0007669"/>
    <property type="project" value="InterPro"/>
</dbReference>
<dbReference type="AlphaFoldDB" id="A0A8K1GGQ3"/>
<sequence>MERVSIAEDLLRWVLEGWDLASWAETLAEEWGAAKLDGAVPKEEGGPVFALEGKCGFFPQSITQKLDEALIVAVLFNSHFMMDSISRPITEFCLDLYKKLNRTAEHTNIVFSPMSISVALALIHLGAKNNTAAQIEEVLHVRKIAGRMSLGHDHESAAPETEPEGTLEGQPSLSECNKEGDLNHKVFQELLLQLQNLGEKYALTLASNLFIQQGFELLQQFLTCSKELYGAMLQTEDFHGAVEAARRKINAWVESETQGKIKELFAPGVIDVHALLVLVNVIYFKASWEHKFEEEKTIQRDFKLNQNRRKPVQMMYQKGKFKFGYIEELGAQILELPYAQKSLSMIILLPGDAADGPVSGLEQIESTITCENLMLWASSEYMFETTVEVYLPRFKLEGTFNLNEVLQEMGMTDIFTESKVDLSAMTFAKSLVLSNVVHKAYVEVNEEGTVAAAGTGATICEDEGVHSQFQSLLAEVSEPGPGCCLTIANRLFGEITYPFFQQYLDSTKKFYRAELEPVNFKYTEEEVRDKINFWVENETKGKIKNLFAAGFIDPSTVLVLVNAIYFKGKWAVEFKKEDTKEMYFHLNKNERRKVQMMFQEGYFNMAIIEELKTKVIELQYFNNELSMLILLPEDDSEDFTGLEQLECALTYEKLTEWTSSATMEPLKVKVYLPQFKMEESYVLNNTLQEMGVMNVFDWGKADLSGISMKDGLVVSKAIQKTILEVNEEGTEAGCSTGLLAMPLCCPVTCEFKADHPFLFFIRHNQTNAILFFGRFIFLFALDNTDFTMGSISAANAEFCFDVFKEVKFHHPNDNIIYCPLSMIAALAMVYLGARNNTEHQMEKLYIFVFLSTTQCGKSVNIHLLFKEILSDMTAPEANYSLHIANRLYAEKTNQILPIYSKCMKKLYRSGLETVNFKAASKQARQRINSWVKNQTNGQIQDFLEPSSVHPQTVLVLVNAIYFKGIWKTAFKEEDTQEVPFNVTEQESRPVQMMHQNSTFKVGRVAEDKIKVLELPYTREELSLFVLLPDDISGLAQLESKISFEKLAEWTSSKVMEKKRVKVYLPRMRIVEKYNLTSVLTSLGMTDLFSPSANLSGISSAEGLRISEAIHEAYMEVTEEGTEAGGSEVVTGDIQHSSETEEFRADHPFLFLVKHNPSDMMVLFGRYISP</sequence>
<evidence type="ECO:0000313" key="4">
    <source>
        <dbReference type="EMBL" id="TRZ17893.1"/>
    </source>
</evidence>
<dbReference type="PROSITE" id="PS00284">
    <property type="entry name" value="SERPIN"/>
    <property type="match status" value="2"/>
</dbReference>
<dbReference type="CDD" id="cd19956">
    <property type="entry name" value="serpinB"/>
    <property type="match status" value="2"/>
</dbReference>
<dbReference type="FunFam" id="2.30.39.10:FF:000001">
    <property type="entry name" value="Serpin family B member 2"/>
    <property type="match status" value="3"/>
</dbReference>
<feature type="domain" description="Serpin" evidence="3">
    <location>
        <begin position="458"/>
        <end position="778"/>
    </location>
</feature>
<gene>
    <name evidence="4" type="ORF">HGM15179_009222</name>
</gene>
<organism evidence="4 5">
    <name type="scientific">Zosterops borbonicus</name>
    <dbReference type="NCBI Taxonomy" id="364589"/>
    <lineage>
        <taxon>Eukaryota</taxon>
        <taxon>Metazoa</taxon>
        <taxon>Chordata</taxon>
        <taxon>Craniata</taxon>
        <taxon>Vertebrata</taxon>
        <taxon>Euteleostomi</taxon>
        <taxon>Archelosauria</taxon>
        <taxon>Archosauria</taxon>
        <taxon>Dinosauria</taxon>
        <taxon>Saurischia</taxon>
        <taxon>Theropoda</taxon>
        <taxon>Coelurosauria</taxon>
        <taxon>Aves</taxon>
        <taxon>Neognathae</taxon>
        <taxon>Neoaves</taxon>
        <taxon>Telluraves</taxon>
        <taxon>Australaves</taxon>
        <taxon>Passeriformes</taxon>
        <taxon>Sylvioidea</taxon>
        <taxon>Zosteropidae</taxon>
        <taxon>Zosterops</taxon>
    </lineage>
</organism>
<dbReference type="Gene3D" id="2.30.39.10">
    <property type="entry name" value="Alpha-1-antitrypsin, domain 1"/>
    <property type="match status" value="3"/>
</dbReference>
<evidence type="ECO:0000259" key="3">
    <source>
        <dbReference type="SMART" id="SM00093"/>
    </source>
</evidence>
<dbReference type="GO" id="GO:0004867">
    <property type="term" value="F:serine-type endopeptidase inhibitor activity"/>
    <property type="evidence" value="ECO:0007669"/>
    <property type="project" value="InterPro"/>
</dbReference>
<feature type="domain" description="Serpin" evidence="3">
    <location>
        <begin position="94"/>
        <end position="456"/>
    </location>
</feature>
<feature type="domain" description="Serpin" evidence="3">
    <location>
        <begin position="800"/>
        <end position="1169"/>
    </location>
</feature>
<dbReference type="InterPro" id="IPR042185">
    <property type="entry name" value="Serpin_sf_2"/>
</dbReference>
<evidence type="ECO:0000256" key="1">
    <source>
        <dbReference type="ARBA" id="ARBA00006426"/>
    </source>
</evidence>
<dbReference type="InterPro" id="IPR023796">
    <property type="entry name" value="Serpin_dom"/>
</dbReference>
<dbReference type="InterPro" id="IPR036186">
    <property type="entry name" value="Serpin_sf"/>
</dbReference>
<dbReference type="PANTHER" id="PTHR11461">
    <property type="entry name" value="SERINE PROTEASE INHIBITOR, SERPIN"/>
    <property type="match status" value="1"/>
</dbReference>
<evidence type="ECO:0000313" key="5">
    <source>
        <dbReference type="Proteomes" id="UP000796761"/>
    </source>
</evidence>
<comment type="caution">
    <text evidence="4">The sequence shown here is derived from an EMBL/GenBank/DDBJ whole genome shotgun (WGS) entry which is preliminary data.</text>
</comment>
<dbReference type="EMBL" id="SWJQ01000246">
    <property type="protein sequence ID" value="TRZ17893.1"/>
    <property type="molecule type" value="Genomic_DNA"/>
</dbReference>
<dbReference type="Proteomes" id="UP000796761">
    <property type="component" value="Unassembled WGS sequence"/>
</dbReference>
<dbReference type="InterPro" id="IPR042178">
    <property type="entry name" value="Serpin_sf_1"/>
</dbReference>
<dbReference type="OrthoDB" id="671595at2759"/>
<reference evidence="4" key="1">
    <citation type="submission" date="2019-04" db="EMBL/GenBank/DDBJ databases">
        <title>Genome assembly of Zosterops borbonicus 15179.</title>
        <authorList>
            <person name="Leroy T."/>
            <person name="Anselmetti Y."/>
            <person name="Tilak M.-K."/>
            <person name="Nabholz B."/>
        </authorList>
    </citation>
    <scope>NUCLEOTIDE SEQUENCE</scope>
    <source>
        <strain evidence="4">HGM_15179</strain>
        <tissue evidence="4">Muscle</tissue>
    </source>
</reference>
<dbReference type="PANTHER" id="PTHR11461:SF186">
    <property type="entry name" value="SERPIN B4"/>
    <property type="match status" value="1"/>
</dbReference>
<dbReference type="InterPro" id="IPR000215">
    <property type="entry name" value="Serpin_fam"/>
</dbReference>
<dbReference type="SMART" id="SM00093">
    <property type="entry name" value="SERPIN"/>
    <property type="match status" value="3"/>
</dbReference>
<name>A0A8K1GGQ3_9PASS</name>